<proteinExistence type="inferred from homology"/>
<dbReference type="InterPro" id="IPR043129">
    <property type="entry name" value="ATPase_NBD"/>
</dbReference>
<keyword evidence="3" id="KW-1185">Reference proteome</keyword>
<organism evidence="2 3">
    <name type="scientific">Peteryoungia desertarenae</name>
    <dbReference type="NCBI Taxonomy" id="1813451"/>
    <lineage>
        <taxon>Bacteria</taxon>
        <taxon>Pseudomonadati</taxon>
        <taxon>Pseudomonadota</taxon>
        <taxon>Alphaproteobacteria</taxon>
        <taxon>Hyphomicrobiales</taxon>
        <taxon>Rhizobiaceae</taxon>
        <taxon>Peteryoungia</taxon>
    </lineage>
</organism>
<protein>
    <submittedName>
        <fullName evidence="2">ROK family protein</fullName>
    </submittedName>
</protein>
<comment type="similarity">
    <text evidence="1">Belongs to the ROK (NagC/XylR) family.</text>
</comment>
<dbReference type="Proteomes" id="UP000308530">
    <property type="component" value="Chromosome"/>
</dbReference>
<gene>
    <name evidence="2" type="ORF">FE840_012615</name>
</gene>
<evidence type="ECO:0000313" key="2">
    <source>
        <dbReference type="EMBL" id="QLF70312.1"/>
    </source>
</evidence>
<dbReference type="RefSeq" id="WP_138288929.1">
    <property type="nucleotide sequence ID" value="NZ_CP058350.1"/>
</dbReference>
<dbReference type="PANTHER" id="PTHR18964">
    <property type="entry name" value="ROK (REPRESSOR, ORF, KINASE) FAMILY"/>
    <property type="match status" value="1"/>
</dbReference>
<dbReference type="Pfam" id="PF00480">
    <property type="entry name" value="ROK"/>
    <property type="match status" value="1"/>
</dbReference>
<dbReference type="PANTHER" id="PTHR18964:SF149">
    <property type="entry name" value="BIFUNCTIONAL UDP-N-ACETYLGLUCOSAMINE 2-EPIMERASE_N-ACETYLMANNOSAMINE KINASE"/>
    <property type="match status" value="1"/>
</dbReference>
<evidence type="ECO:0000313" key="3">
    <source>
        <dbReference type="Proteomes" id="UP000308530"/>
    </source>
</evidence>
<accession>A0ABX6QPX8</accession>
<dbReference type="InterPro" id="IPR000600">
    <property type="entry name" value="ROK"/>
</dbReference>
<name>A0ABX6QPX8_9HYPH</name>
<dbReference type="EMBL" id="CP058350">
    <property type="protein sequence ID" value="QLF70312.1"/>
    <property type="molecule type" value="Genomic_DNA"/>
</dbReference>
<dbReference type="SUPFAM" id="SSF53067">
    <property type="entry name" value="Actin-like ATPase domain"/>
    <property type="match status" value="1"/>
</dbReference>
<sequence length="313" mass="32263">MLNHEINSTNRLKNKIGPVIGIDLGGTKILAGIADPDGRLLAQRSEPTAHGAGAPVLQQMARLCGELAADVGASLSEVVRMAIGIPSAVDPKTGLASLSPNLALPEDKPLSRLMQGFVPCPVLVENDVNLAAFGEAHAGIGKGKDSLVFLSFGTGIGMGTVIGGRLLRGAHGRAGEIAYLPIGDAPHLRAPSSPNGLLEDAVGTPGIRARYLSSGGSVADLFDQATRGDALALAALDEVARNSAIGLAAIHALIDPSVTVIGGGFGSRPEFFERLQREIALLLPFPCRLEPSRFGHEAGLAGAIMFALNHQAH</sequence>
<reference evidence="2 3" key="1">
    <citation type="submission" date="2020-06" db="EMBL/GenBank/DDBJ databases">
        <title>Genome sequence of Rhizobium sp strain ADMK78.</title>
        <authorList>
            <person name="Rahi P."/>
        </authorList>
    </citation>
    <scope>NUCLEOTIDE SEQUENCE [LARGE SCALE GENOMIC DNA]</scope>
    <source>
        <strain evidence="2 3">ADMK78</strain>
    </source>
</reference>
<evidence type="ECO:0000256" key="1">
    <source>
        <dbReference type="ARBA" id="ARBA00006479"/>
    </source>
</evidence>
<dbReference type="Gene3D" id="3.30.420.40">
    <property type="match status" value="2"/>
</dbReference>